<feature type="chain" id="PRO_5046091768" evidence="1">
    <location>
        <begin position="31"/>
        <end position="536"/>
    </location>
</feature>
<dbReference type="PANTHER" id="PTHR11559">
    <property type="entry name" value="CARBOXYLESTERASE"/>
    <property type="match status" value="1"/>
</dbReference>
<accession>A0ABX8TPB1</accession>
<keyword evidence="1" id="KW-0732">Signal</keyword>
<evidence type="ECO:0000313" key="4">
    <source>
        <dbReference type="Proteomes" id="UP000824334"/>
    </source>
</evidence>
<evidence type="ECO:0000313" key="3">
    <source>
        <dbReference type="EMBL" id="QYC11850.1"/>
    </source>
</evidence>
<proteinExistence type="predicted"/>
<feature type="signal peptide" evidence="1">
    <location>
        <begin position="1"/>
        <end position="30"/>
    </location>
</feature>
<dbReference type="Pfam" id="PF00135">
    <property type="entry name" value="COesterase"/>
    <property type="match status" value="2"/>
</dbReference>
<keyword evidence="4" id="KW-1185">Reference proteome</keyword>
<organism evidence="3 4">
    <name type="scientific">Brevundimonas nasdae</name>
    <dbReference type="NCBI Taxonomy" id="172043"/>
    <lineage>
        <taxon>Bacteria</taxon>
        <taxon>Pseudomonadati</taxon>
        <taxon>Pseudomonadota</taxon>
        <taxon>Alphaproteobacteria</taxon>
        <taxon>Caulobacterales</taxon>
        <taxon>Caulobacteraceae</taxon>
        <taxon>Brevundimonas</taxon>
    </lineage>
</organism>
<dbReference type="GeneID" id="94375173"/>
<reference evidence="3 4" key="1">
    <citation type="submission" date="2021-07" db="EMBL/GenBank/DDBJ databases">
        <title>Isolation and characterization of bacteria from a gold mining with a capacity of golden bioaccumulation.</title>
        <authorList>
            <person name="Yang X.J."/>
        </authorList>
    </citation>
    <scope>NUCLEOTIDE SEQUENCE [LARGE SCALE GENOMIC DNA]</scope>
    <source>
        <strain evidence="3 4">Au29</strain>
    </source>
</reference>
<dbReference type="InterPro" id="IPR050309">
    <property type="entry name" value="Type-B_Carboxylest/Lipase"/>
</dbReference>
<protein>
    <submittedName>
        <fullName evidence="3">Carboxylesterase family protein</fullName>
    </submittedName>
</protein>
<feature type="domain" description="Carboxylesterase type B" evidence="2">
    <location>
        <begin position="398"/>
        <end position="519"/>
    </location>
</feature>
<evidence type="ECO:0000259" key="2">
    <source>
        <dbReference type="Pfam" id="PF00135"/>
    </source>
</evidence>
<dbReference type="RefSeq" id="WP_219354358.1">
    <property type="nucleotide sequence ID" value="NZ_CP080034.1"/>
</dbReference>
<feature type="domain" description="Carboxylesterase type B" evidence="2">
    <location>
        <begin position="47"/>
        <end position="360"/>
    </location>
</feature>
<dbReference type="Proteomes" id="UP000824334">
    <property type="component" value="Chromosome"/>
</dbReference>
<dbReference type="PROSITE" id="PS51257">
    <property type="entry name" value="PROKAR_LIPOPROTEIN"/>
    <property type="match status" value="1"/>
</dbReference>
<name>A0ABX8TPB1_9CAUL</name>
<evidence type="ECO:0000256" key="1">
    <source>
        <dbReference type="SAM" id="SignalP"/>
    </source>
</evidence>
<gene>
    <name evidence="3" type="ORF">KWG56_07840</name>
</gene>
<dbReference type="EMBL" id="CP080034">
    <property type="protein sequence ID" value="QYC11850.1"/>
    <property type="molecule type" value="Genomic_DNA"/>
</dbReference>
<sequence length="536" mass="57350">MVQTRRRLKSRTAWTAACLGVTLMALGACAQGPIAAVPTPGVSIETRIAQGPLKGVDEGAVLSFKNIPYAAPPVGDLRWRAPQAAPHWSEVRDASTYGDDCIQPRPAWDDTQSRLPTSEDCLSLNVWTPKHRTGGPAPVIVWIHGGGFIMGSGSQPIFDGARLAERGAVVVTFNYRLGRFGFFAHPALTAEAGAAPTGNYGLMDQVAALQWVHDNIAVLGGDPSRVTIMGQSAGGGSVLQLMNIQQAHGLFHRAIVQSGGGRDQWPDLKAAGDARSGESVGVAFASAQNLRNASAADLRAIPVDRIKGRLDLLTPEKDTFSGPIIDGKLVTTQVLSAFTRGAQADVPMIIGATDLELGVVPALFRGMVADRTIADMNIPRDSLTPLYGDRSTLNTYMPSELTFAEPARRLAALDAARNRPVWLYSFGYVPEEKRRDTAGAGHATDVPFSFDNLNRMKGSFSEADNRTAAALADYWVAFARDGRPDAADRPAWPRYDARTDRALLIGNDGVTVGPVPNTQRLDALGRLRDSLNAAPR</sequence>
<dbReference type="InterPro" id="IPR002018">
    <property type="entry name" value="CarbesteraseB"/>
</dbReference>